<feature type="region of interest" description="Disordered" evidence="1">
    <location>
        <begin position="1"/>
        <end position="54"/>
    </location>
</feature>
<dbReference type="RefSeq" id="WP_164522673.1">
    <property type="nucleotide sequence ID" value="NZ_AP019308.1"/>
</dbReference>
<feature type="compositionally biased region" description="Acidic residues" evidence="1">
    <location>
        <begin position="27"/>
        <end position="40"/>
    </location>
</feature>
<protein>
    <submittedName>
        <fullName evidence="2">Uncharacterized protein</fullName>
    </submittedName>
</protein>
<keyword evidence="3" id="KW-1185">Reference proteome</keyword>
<feature type="compositionally biased region" description="Polar residues" evidence="1">
    <location>
        <begin position="1"/>
        <end position="18"/>
    </location>
</feature>
<evidence type="ECO:0000313" key="2">
    <source>
        <dbReference type="EMBL" id="BBH19526.1"/>
    </source>
</evidence>
<dbReference type="AlphaFoldDB" id="A0A3G9IMJ5"/>
<name>A0A3G9IMJ5_9BACL</name>
<evidence type="ECO:0000256" key="1">
    <source>
        <dbReference type="SAM" id="MobiDB-lite"/>
    </source>
</evidence>
<feature type="compositionally biased region" description="Basic and acidic residues" evidence="1">
    <location>
        <begin position="41"/>
        <end position="54"/>
    </location>
</feature>
<reference evidence="2 3" key="1">
    <citation type="submission" date="2018-11" db="EMBL/GenBank/DDBJ databases">
        <title>Complete genome sequence of Paenibacillus baekrokdamisoli strain KCTC 33723.</title>
        <authorList>
            <person name="Kang S.W."/>
            <person name="Lee K.C."/>
            <person name="Kim K.K."/>
            <person name="Kim J.S."/>
            <person name="Kim D.S."/>
            <person name="Ko S.H."/>
            <person name="Yang S.H."/>
            <person name="Lee J.S."/>
        </authorList>
    </citation>
    <scope>NUCLEOTIDE SEQUENCE [LARGE SCALE GENOMIC DNA]</scope>
    <source>
        <strain evidence="2 3">KCTC 33723</strain>
    </source>
</reference>
<dbReference type="Proteomes" id="UP000275368">
    <property type="component" value="Chromosome"/>
</dbReference>
<accession>A0A3G9IMJ5</accession>
<dbReference type="EMBL" id="AP019308">
    <property type="protein sequence ID" value="BBH19526.1"/>
    <property type="molecule type" value="Genomic_DNA"/>
</dbReference>
<gene>
    <name evidence="2" type="ORF">Back11_08710</name>
</gene>
<dbReference type="KEGG" id="pbk:Back11_08710"/>
<sequence>MSKQNNQISKAEVQTSEFNKMPIPGEGDTEFSAEEAAEVFEEQHSEAHIAEEQE</sequence>
<organism evidence="2 3">
    <name type="scientific">Paenibacillus baekrokdamisoli</name>
    <dbReference type="NCBI Taxonomy" id="1712516"/>
    <lineage>
        <taxon>Bacteria</taxon>
        <taxon>Bacillati</taxon>
        <taxon>Bacillota</taxon>
        <taxon>Bacilli</taxon>
        <taxon>Bacillales</taxon>
        <taxon>Paenibacillaceae</taxon>
        <taxon>Paenibacillus</taxon>
    </lineage>
</organism>
<evidence type="ECO:0000313" key="3">
    <source>
        <dbReference type="Proteomes" id="UP000275368"/>
    </source>
</evidence>
<proteinExistence type="predicted"/>